<feature type="transmembrane region" description="Helical" evidence="1">
    <location>
        <begin position="143"/>
        <end position="159"/>
    </location>
</feature>
<evidence type="ECO:0000313" key="4">
    <source>
        <dbReference type="Proteomes" id="UP000231057"/>
    </source>
</evidence>
<name>A0A2D2Q0U8_PARLV</name>
<dbReference type="GO" id="GO:0080120">
    <property type="term" value="P:CAAX-box protein maturation"/>
    <property type="evidence" value="ECO:0007669"/>
    <property type="project" value="UniProtKB-ARBA"/>
</dbReference>
<dbReference type="Proteomes" id="UP000231057">
    <property type="component" value="Chromosome"/>
</dbReference>
<keyword evidence="1" id="KW-1133">Transmembrane helix</keyword>
<dbReference type="Pfam" id="PF02517">
    <property type="entry name" value="Rce1-like"/>
    <property type="match status" value="1"/>
</dbReference>
<sequence>MDDLPALSRTQILVAMALTAILWLILARIWLYTPFAGGLLPLEWNGWAFSIGLGLCCGITGLSGLLYVVWPSYRQASDTYLTFVLTPLAWPDLLWIGLLPGLSEELLFRGVLLPSLGLNWAGIIGTSICFGILHAGTRQHWPYALWATIVGGLFAYSAVATHNLLLPIVAHTCTNWLAAILWKIQQRLPNPRQ</sequence>
<dbReference type="RefSeq" id="WP_099798491.1">
    <property type="nucleotide sequence ID" value="NZ_CP018092.1"/>
</dbReference>
<evidence type="ECO:0000256" key="1">
    <source>
        <dbReference type="SAM" id="Phobius"/>
    </source>
</evidence>
<dbReference type="AlphaFoldDB" id="A0A2D2Q0U8"/>
<dbReference type="InterPro" id="IPR003675">
    <property type="entry name" value="Rce1/LyrA-like_dom"/>
</dbReference>
<feature type="transmembrane region" description="Helical" evidence="1">
    <location>
        <begin position="80"/>
        <end position="98"/>
    </location>
</feature>
<feature type="transmembrane region" description="Helical" evidence="1">
    <location>
        <begin position="165"/>
        <end position="184"/>
    </location>
</feature>
<protein>
    <submittedName>
        <fullName evidence="3">Abortive phage infection protein</fullName>
    </submittedName>
</protein>
<reference evidence="4" key="2">
    <citation type="journal article" date="2022" name="Front. Microbiol.">
        <title>Comparative Genomic Analysis Revealed Distinct Molecular Components and Organization of CO2-Concentrating Mechanism in Thermophilic Cyanobacteria.</title>
        <authorList>
            <person name="Tang J."/>
            <person name="Zhou H."/>
            <person name="Yao D."/>
            <person name="Riaz S."/>
            <person name="You D."/>
            <person name="Klepacz-Smolka A."/>
            <person name="Daroch M."/>
        </authorList>
    </citation>
    <scope>NUCLEOTIDE SEQUENCE [LARGE SCALE GENOMIC DNA]</scope>
    <source>
        <strain evidence="4">PCC 6715</strain>
    </source>
</reference>
<gene>
    <name evidence="3" type="ORF">BRW62_04575</name>
</gene>
<dbReference type="PANTHER" id="PTHR43592">
    <property type="entry name" value="CAAX AMINO TERMINAL PROTEASE"/>
    <property type="match status" value="1"/>
</dbReference>
<dbReference type="EMBL" id="CP018092">
    <property type="protein sequence ID" value="ATS18140.1"/>
    <property type="molecule type" value="Genomic_DNA"/>
</dbReference>
<dbReference type="KEGG" id="slw:BRW62_04575"/>
<dbReference type="PANTHER" id="PTHR43592:SF7">
    <property type="entry name" value="CAAX AMINO TERMINAL PROTEASE FAMILY PROTEIN"/>
    <property type="match status" value="1"/>
</dbReference>
<accession>A0A2D2Q0U8</accession>
<keyword evidence="1" id="KW-0472">Membrane</keyword>
<dbReference type="GO" id="GO:0004175">
    <property type="term" value="F:endopeptidase activity"/>
    <property type="evidence" value="ECO:0007669"/>
    <property type="project" value="UniProtKB-ARBA"/>
</dbReference>
<organism evidence="3 4">
    <name type="scientific">Parathermosynechococcus lividus PCC 6715</name>
    <dbReference type="NCBI Taxonomy" id="1917166"/>
    <lineage>
        <taxon>Bacteria</taxon>
        <taxon>Bacillati</taxon>
        <taxon>Cyanobacteriota</taxon>
        <taxon>Cyanophyceae</taxon>
        <taxon>Acaryochloridales</taxon>
        <taxon>Thermosynechococcaceae</taxon>
        <taxon>Parathermosynechococcus</taxon>
    </lineage>
</organism>
<evidence type="ECO:0000259" key="2">
    <source>
        <dbReference type="Pfam" id="PF02517"/>
    </source>
</evidence>
<feature type="transmembrane region" description="Helical" evidence="1">
    <location>
        <begin position="44"/>
        <end position="68"/>
    </location>
</feature>
<feature type="transmembrane region" description="Helical" evidence="1">
    <location>
        <begin position="118"/>
        <end position="136"/>
    </location>
</feature>
<feature type="domain" description="CAAX prenyl protease 2/Lysostaphin resistance protein A-like" evidence="2">
    <location>
        <begin position="89"/>
        <end position="177"/>
    </location>
</feature>
<keyword evidence="4" id="KW-1185">Reference proteome</keyword>
<keyword evidence="1" id="KW-0812">Transmembrane</keyword>
<dbReference type="OrthoDB" id="571316at2"/>
<feature type="transmembrane region" description="Helical" evidence="1">
    <location>
        <begin position="12"/>
        <end position="32"/>
    </location>
</feature>
<reference evidence="3 4" key="1">
    <citation type="submission" date="2016-11" db="EMBL/GenBank/DDBJ databases">
        <title>Complete genome sequence of thermophilic cyanobacteria strain Synechococcus sp. PCC6715.</title>
        <authorList>
            <person name="Tang J."/>
            <person name="Daroch M."/>
            <person name="Liang Y."/>
            <person name="Jiang D."/>
            <person name="Shah M."/>
        </authorList>
    </citation>
    <scope>NUCLEOTIDE SEQUENCE [LARGE SCALE GENOMIC DNA]</scope>
    <source>
        <strain evidence="3 4">PCC 6715</strain>
    </source>
</reference>
<proteinExistence type="predicted"/>
<evidence type="ECO:0000313" key="3">
    <source>
        <dbReference type="EMBL" id="ATS18140.1"/>
    </source>
</evidence>